<accession>A0AAV8U0T5</accession>
<keyword evidence="2 4" id="KW-0863">Zinc-finger</keyword>
<evidence type="ECO:0000313" key="8">
    <source>
        <dbReference type="Proteomes" id="UP001159364"/>
    </source>
</evidence>
<dbReference type="PANTHER" id="PTHR47162:SF9">
    <property type="entry name" value="PHD FINGER PROTEIN EHD3-LIKE"/>
    <property type="match status" value="1"/>
</dbReference>
<protein>
    <recommendedName>
        <fullName evidence="6">PHD-type domain-containing protein</fullName>
    </recommendedName>
</protein>
<dbReference type="InterPro" id="IPR013083">
    <property type="entry name" value="Znf_RING/FYVE/PHD"/>
</dbReference>
<dbReference type="Gene3D" id="2.30.30.1150">
    <property type="match status" value="1"/>
</dbReference>
<sequence length="604" mass="66922">MGVEDGPSNGCGTDGIAPGLRGETANNLSGFGIGNDGVDGFSGTSEGFRTYKRRRQTRSCSESKGQEDERGSVESASKLKNQTPSQPYHQFPASTNGSNVVSSRQWRDVVLVHLYESLIGDEGSMNRCILDALMMGAKESDVCVEDGQKSSNQAECMPNNNHLHTKHYKAVLANGALDESCRPSVTEMCQRVFLSIILHEKFTSLCKLLCENFEGVKAGNLFNMRLINRRMKEGAYECSPSLFSADIQQVWRKLQVVGNQLISLAKGLSDVSKSCYNEEVGGSRHCTSEDGIPFVSAAQEAESHGKSEKDFVTFEGCTCRACGEKAGGREYLVCDSCEEMYHISCIKPIPSVIPPVFWCANCVSCEMGNRHMDCAVCKQLNGCGMEFKQTGDKINPTNEKLNEAETATTYGLGHERETSKKKKKLGVCGVCKNVVREGDMIKKCDHDFCFFNHYHVKCLSEKQLKSCGPDWFCPSCLCRICLRDDKEEGIVLCDSCDHAYHVGCLDPPLTAIPAETWHCKHCTLKIKEINRAKKAFKKQQRKLRQQTPKSTRKVEVDKRDGNCMDKSQATSCEKVLDKGREGMDILLNAALNYEEKLSSSQMKG</sequence>
<keyword evidence="1" id="KW-0479">Metal-binding</keyword>
<reference evidence="7 8" key="1">
    <citation type="submission" date="2021-09" db="EMBL/GenBank/DDBJ databases">
        <title>Genomic insights and catalytic innovation underlie evolution of tropane alkaloids biosynthesis.</title>
        <authorList>
            <person name="Wang Y.-J."/>
            <person name="Tian T."/>
            <person name="Huang J.-P."/>
            <person name="Huang S.-X."/>
        </authorList>
    </citation>
    <scope>NUCLEOTIDE SEQUENCE [LARGE SCALE GENOMIC DNA]</scope>
    <source>
        <strain evidence="7">KIB-2018</strain>
        <tissue evidence="7">Leaf</tissue>
    </source>
</reference>
<dbReference type="GO" id="GO:0008270">
    <property type="term" value="F:zinc ion binding"/>
    <property type="evidence" value="ECO:0007669"/>
    <property type="project" value="UniProtKB-KW"/>
</dbReference>
<proteinExistence type="predicted"/>
<keyword evidence="3" id="KW-0862">Zinc</keyword>
<dbReference type="PROSITE" id="PS50016">
    <property type="entry name" value="ZF_PHD_2"/>
    <property type="match status" value="1"/>
</dbReference>
<evidence type="ECO:0000256" key="5">
    <source>
        <dbReference type="SAM" id="MobiDB-lite"/>
    </source>
</evidence>
<dbReference type="InterPro" id="IPR011011">
    <property type="entry name" value="Znf_FYVE_PHD"/>
</dbReference>
<evidence type="ECO:0000256" key="4">
    <source>
        <dbReference type="PROSITE-ProRule" id="PRU00146"/>
    </source>
</evidence>
<organism evidence="7 8">
    <name type="scientific">Erythroxylum novogranatense</name>
    <dbReference type="NCBI Taxonomy" id="1862640"/>
    <lineage>
        <taxon>Eukaryota</taxon>
        <taxon>Viridiplantae</taxon>
        <taxon>Streptophyta</taxon>
        <taxon>Embryophyta</taxon>
        <taxon>Tracheophyta</taxon>
        <taxon>Spermatophyta</taxon>
        <taxon>Magnoliopsida</taxon>
        <taxon>eudicotyledons</taxon>
        <taxon>Gunneridae</taxon>
        <taxon>Pentapetalae</taxon>
        <taxon>rosids</taxon>
        <taxon>fabids</taxon>
        <taxon>Malpighiales</taxon>
        <taxon>Erythroxylaceae</taxon>
        <taxon>Erythroxylum</taxon>
    </lineage>
</organism>
<feature type="domain" description="PHD-type" evidence="6">
    <location>
        <begin position="475"/>
        <end position="525"/>
    </location>
</feature>
<evidence type="ECO:0000256" key="2">
    <source>
        <dbReference type="ARBA" id="ARBA00022771"/>
    </source>
</evidence>
<dbReference type="Proteomes" id="UP001159364">
    <property type="component" value="Linkage Group LG02"/>
</dbReference>
<dbReference type="InterPro" id="IPR019787">
    <property type="entry name" value="Znf_PHD-finger"/>
</dbReference>
<evidence type="ECO:0000259" key="6">
    <source>
        <dbReference type="PROSITE" id="PS50016"/>
    </source>
</evidence>
<dbReference type="EMBL" id="JAIWQS010000002">
    <property type="protein sequence ID" value="KAJ8771690.1"/>
    <property type="molecule type" value="Genomic_DNA"/>
</dbReference>
<feature type="region of interest" description="Disordered" evidence="5">
    <location>
        <begin position="538"/>
        <end position="557"/>
    </location>
</feature>
<keyword evidence="8" id="KW-1185">Reference proteome</keyword>
<feature type="compositionally biased region" description="Polar residues" evidence="5">
    <location>
        <begin position="74"/>
        <end position="99"/>
    </location>
</feature>
<dbReference type="SUPFAM" id="SSF57903">
    <property type="entry name" value="FYVE/PHD zinc finger"/>
    <property type="match status" value="3"/>
</dbReference>
<dbReference type="Pfam" id="PF00628">
    <property type="entry name" value="PHD"/>
    <property type="match status" value="2"/>
</dbReference>
<gene>
    <name evidence="7" type="ORF">K2173_026867</name>
</gene>
<dbReference type="PANTHER" id="PTHR47162">
    <property type="entry name" value="OS02G0192300 PROTEIN"/>
    <property type="match status" value="1"/>
</dbReference>
<feature type="region of interest" description="Disordered" evidence="5">
    <location>
        <begin position="1"/>
        <end position="99"/>
    </location>
</feature>
<evidence type="ECO:0000256" key="3">
    <source>
        <dbReference type="ARBA" id="ARBA00022833"/>
    </source>
</evidence>
<dbReference type="AlphaFoldDB" id="A0AAV8U0T5"/>
<dbReference type="InterPro" id="IPR001965">
    <property type="entry name" value="Znf_PHD"/>
</dbReference>
<dbReference type="Gene3D" id="3.30.40.10">
    <property type="entry name" value="Zinc/RING finger domain, C3HC4 (zinc finger)"/>
    <property type="match status" value="2"/>
</dbReference>
<comment type="caution">
    <text evidence="7">The sequence shown here is derived from an EMBL/GenBank/DDBJ whole genome shotgun (WGS) entry which is preliminary data.</text>
</comment>
<name>A0AAV8U0T5_9ROSI</name>
<evidence type="ECO:0000256" key="1">
    <source>
        <dbReference type="ARBA" id="ARBA00022723"/>
    </source>
</evidence>
<dbReference type="SMART" id="SM00249">
    <property type="entry name" value="PHD"/>
    <property type="match status" value="3"/>
</dbReference>
<evidence type="ECO:0000313" key="7">
    <source>
        <dbReference type="EMBL" id="KAJ8771690.1"/>
    </source>
</evidence>